<evidence type="ECO:0000313" key="2">
    <source>
        <dbReference type="EMBL" id="KAJ3652047.1"/>
    </source>
</evidence>
<dbReference type="AlphaFoldDB" id="A0AA38IDM6"/>
<protein>
    <submittedName>
        <fullName evidence="2">Uncharacterized protein</fullName>
    </submittedName>
</protein>
<proteinExistence type="predicted"/>
<evidence type="ECO:0000313" key="3">
    <source>
        <dbReference type="Proteomes" id="UP001168821"/>
    </source>
</evidence>
<organism evidence="2 3">
    <name type="scientific">Zophobas morio</name>
    <dbReference type="NCBI Taxonomy" id="2755281"/>
    <lineage>
        <taxon>Eukaryota</taxon>
        <taxon>Metazoa</taxon>
        <taxon>Ecdysozoa</taxon>
        <taxon>Arthropoda</taxon>
        <taxon>Hexapoda</taxon>
        <taxon>Insecta</taxon>
        <taxon>Pterygota</taxon>
        <taxon>Neoptera</taxon>
        <taxon>Endopterygota</taxon>
        <taxon>Coleoptera</taxon>
        <taxon>Polyphaga</taxon>
        <taxon>Cucujiformia</taxon>
        <taxon>Tenebrionidae</taxon>
        <taxon>Zophobas</taxon>
    </lineage>
</organism>
<keyword evidence="3" id="KW-1185">Reference proteome</keyword>
<name>A0AA38IDM6_9CUCU</name>
<feature type="region of interest" description="Disordered" evidence="1">
    <location>
        <begin position="27"/>
        <end position="53"/>
    </location>
</feature>
<comment type="caution">
    <text evidence="2">The sequence shown here is derived from an EMBL/GenBank/DDBJ whole genome shotgun (WGS) entry which is preliminary data.</text>
</comment>
<dbReference type="Proteomes" id="UP001168821">
    <property type="component" value="Unassembled WGS sequence"/>
</dbReference>
<sequence>MESRFLLANAKWLDVALTFKAEIAEANKTNLPGTSSGSRGRPKKLFPQSSSKTKKRKVELLLNITPERLNFATEMTLRKGGRRDAARIVKEITESSP</sequence>
<evidence type="ECO:0000256" key="1">
    <source>
        <dbReference type="SAM" id="MobiDB-lite"/>
    </source>
</evidence>
<dbReference type="EMBL" id="JALNTZ010000005">
    <property type="protein sequence ID" value="KAJ3652047.1"/>
    <property type="molecule type" value="Genomic_DNA"/>
</dbReference>
<feature type="compositionally biased region" description="Polar residues" evidence="1">
    <location>
        <begin position="27"/>
        <end position="38"/>
    </location>
</feature>
<reference evidence="2" key="1">
    <citation type="journal article" date="2023" name="G3 (Bethesda)">
        <title>Whole genome assemblies of Zophobas morio and Tenebrio molitor.</title>
        <authorList>
            <person name="Kaur S."/>
            <person name="Stinson S.A."/>
            <person name="diCenzo G.C."/>
        </authorList>
    </citation>
    <scope>NUCLEOTIDE SEQUENCE</scope>
    <source>
        <strain evidence="2">QUZm001</strain>
    </source>
</reference>
<gene>
    <name evidence="2" type="ORF">Zmor_018046</name>
</gene>
<accession>A0AA38IDM6</accession>